<dbReference type="InterPro" id="IPR004875">
    <property type="entry name" value="DDE_SF_endonuclease_dom"/>
</dbReference>
<feature type="domain" description="DDE-1" evidence="1">
    <location>
        <begin position="50"/>
        <end position="145"/>
    </location>
</feature>
<accession>A0A014P218</accession>
<reference evidence="2 3" key="1">
    <citation type="submission" date="2014-02" db="EMBL/GenBank/DDBJ databases">
        <title>The genome sequence of the entomopathogenic fungus Metarhizium robertsii ARSEF 2575.</title>
        <authorList>
            <person name="Giuliano Garisto Donzelli B."/>
            <person name="Roe B.A."/>
            <person name="Macmil S.L."/>
            <person name="Krasnoff S.B."/>
            <person name="Gibson D.M."/>
        </authorList>
    </citation>
    <scope>NUCLEOTIDE SEQUENCE [LARGE SCALE GENOMIC DNA]</scope>
    <source>
        <strain evidence="2 3">ARSEF 2575</strain>
    </source>
</reference>
<sequence length="304" mass="34258">MPLHQDRSLFCRHPEECQNWRADRSQLRRIYTRRPRASYLSMPTNRGSATAIEVISAGGSHTPAFLILTGAVHQSAFYRIPELHDDAVIAVSTSGFTNDEPSLEWLNHFDKHTAQKTTGQYRLLIIDGHGSDHTVEFIQYADDNIRGQALKAPTIQSAFRKTGIVSWNPKPILDQIQALHPTSPREVTTPPPNNWSSSPFDAPYILRHLNNAASKIEDIQEAMGELQPALKTEMDRLIRGAVVQSAELRQTMKGLARTKMAEDLRKQRKVGRNRLLQSKGARGWGGSLRYLTAVEWFGSLKKRS</sequence>
<protein>
    <submittedName>
        <fullName evidence="2">DDE superfamily endonuclease</fullName>
    </submittedName>
</protein>
<organism evidence="2 3">
    <name type="scientific">Metarhizium robertsii</name>
    <dbReference type="NCBI Taxonomy" id="568076"/>
    <lineage>
        <taxon>Eukaryota</taxon>
        <taxon>Fungi</taxon>
        <taxon>Dikarya</taxon>
        <taxon>Ascomycota</taxon>
        <taxon>Pezizomycotina</taxon>
        <taxon>Sordariomycetes</taxon>
        <taxon>Hypocreomycetidae</taxon>
        <taxon>Hypocreales</taxon>
        <taxon>Clavicipitaceae</taxon>
        <taxon>Metarhizium</taxon>
    </lineage>
</organism>
<evidence type="ECO:0000313" key="3">
    <source>
        <dbReference type="Proteomes" id="UP000030151"/>
    </source>
</evidence>
<dbReference type="Proteomes" id="UP000030151">
    <property type="component" value="Unassembled WGS sequence"/>
</dbReference>
<gene>
    <name evidence="2" type="ORF">X797_011556</name>
</gene>
<evidence type="ECO:0000259" key="1">
    <source>
        <dbReference type="Pfam" id="PF03184"/>
    </source>
</evidence>
<dbReference type="AlphaFoldDB" id="A0A014P218"/>
<dbReference type="GO" id="GO:0004519">
    <property type="term" value="F:endonuclease activity"/>
    <property type="evidence" value="ECO:0007669"/>
    <property type="project" value="UniProtKB-KW"/>
</dbReference>
<keyword evidence="2" id="KW-0255">Endonuclease</keyword>
<keyword evidence="2" id="KW-0540">Nuclease</keyword>
<proteinExistence type="predicted"/>
<dbReference type="HOGENOM" id="CLU_970054_0_0_1"/>
<keyword evidence="2" id="KW-0378">Hydrolase</keyword>
<dbReference type="EMBL" id="JELW01000084">
    <property type="protein sequence ID" value="EXU95368.1"/>
    <property type="molecule type" value="Genomic_DNA"/>
</dbReference>
<comment type="caution">
    <text evidence="2">The sequence shown here is derived from an EMBL/GenBank/DDBJ whole genome shotgun (WGS) entry which is preliminary data.</text>
</comment>
<name>A0A014P218_9HYPO</name>
<dbReference type="OrthoDB" id="4913223at2759"/>
<dbReference type="eggNOG" id="ENOG502S8QW">
    <property type="taxonomic scope" value="Eukaryota"/>
</dbReference>
<evidence type="ECO:0000313" key="2">
    <source>
        <dbReference type="EMBL" id="EXU95368.1"/>
    </source>
</evidence>
<dbReference type="Pfam" id="PF03184">
    <property type="entry name" value="DDE_1"/>
    <property type="match status" value="1"/>
</dbReference>
<dbReference type="GO" id="GO:0003676">
    <property type="term" value="F:nucleic acid binding"/>
    <property type="evidence" value="ECO:0007669"/>
    <property type="project" value="InterPro"/>
</dbReference>